<reference evidence="8 9" key="1">
    <citation type="journal article" date="2003" name="Genome Res.">
        <title>Genome analysis of F. nucleatum sub spp vincentii and its comparison with the genome of F. nucleatum ATCC 25586.</title>
        <authorList>
            <person name="Kapatral V."/>
            <person name="Ivanova N."/>
            <person name="Anderson I."/>
            <person name="Reznik G."/>
            <person name="Bhattacharyya A."/>
            <person name="Gardner W.L."/>
            <person name="Mikhailova N."/>
            <person name="Lapidus A."/>
            <person name="Larsen N."/>
            <person name="D'Souza M."/>
            <person name="Walunas T."/>
            <person name="Haselkorn R."/>
            <person name="Overbeek R."/>
            <person name="Kyrpides N."/>
        </authorList>
    </citation>
    <scope>NUCLEOTIDE SEQUENCE [LARGE SCALE GENOMIC DNA]</scope>
    <source>
        <strain evidence="8 9">ATCC 49256</strain>
    </source>
</reference>
<dbReference type="GO" id="GO:0005886">
    <property type="term" value="C:plasma membrane"/>
    <property type="evidence" value="ECO:0007669"/>
    <property type="project" value="UniProtKB-SubCell"/>
</dbReference>
<dbReference type="Pfam" id="PF03279">
    <property type="entry name" value="Lip_A_acyltrans"/>
    <property type="match status" value="1"/>
</dbReference>
<dbReference type="AlphaFoldDB" id="Q7P5I2"/>
<feature type="transmembrane region" description="Helical" evidence="7">
    <location>
        <begin position="6"/>
        <end position="23"/>
    </location>
</feature>
<dbReference type="EMBL" id="AABF01000066">
    <property type="protein sequence ID" value="EAA23974.1"/>
    <property type="molecule type" value="Genomic_DNA"/>
</dbReference>
<evidence type="ECO:0000256" key="3">
    <source>
        <dbReference type="ARBA" id="ARBA00022519"/>
    </source>
</evidence>
<organism evidence="8 9">
    <name type="scientific">Fusobacterium vincentii ATCC 49256</name>
    <dbReference type="NCBI Taxonomy" id="209882"/>
    <lineage>
        <taxon>Bacteria</taxon>
        <taxon>Fusobacteriati</taxon>
        <taxon>Fusobacteriota</taxon>
        <taxon>Fusobacteriia</taxon>
        <taxon>Fusobacteriales</taxon>
        <taxon>Fusobacteriaceae</taxon>
        <taxon>Fusobacterium</taxon>
    </lineage>
</organism>
<keyword evidence="6 8" id="KW-0012">Acyltransferase</keyword>
<dbReference type="GO" id="GO:0016746">
    <property type="term" value="F:acyltransferase activity"/>
    <property type="evidence" value="ECO:0007669"/>
    <property type="project" value="UniProtKB-KW"/>
</dbReference>
<dbReference type="GO" id="GO:0009247">
    <property type="term" value="P:glycolipid biosynthetic process"/>
    <property type="evidence" value="ECO:0007669"/>
    <property type="project" value="UniProtKB-ARBA"/>
</dbReference>
<sequence length="165" mass="19332">MYYIQYIVARFFIFILLLFPERLRFKFGDFLGTVAYKLIKSRRLTALINLKMAFPEKSEEEIEKIAKKSFKIMIKAFLCSLWFEKYLNKPKNIKIINQESIENAYTKGRGVMAATMHMGNMEASTVSAGEHKIITVAKKQRNPYINDYITKLRGKAHYMEVIVKN</sequence>
<dbReference type="EC" id="2.3.1.-" evidence="8"/>
<keyword evidence="7" id="KW-0812">Transmembrane</keyword>
<evidence type="ECO:0000256" key="6">
    <source>
        <dbReference type="ARBA" id="ARBA00023315"/>
    </source>
</evidence>
<keyword evidence="2" id="KW-1003">Cell membrane</keyword>
<dbReference type="InterPro" id="IPR004960">
    <property type="entry name" value="LipA_acyltrans"/>
</dbReference>
<comment type="subcellular location">
    <subcellularLocation>
        <location evidence="1">Cell inner membrane</location>
    </subcellularLocation>
</comment>
<accession>Q7P5I2</accession>
<protein>
    <submittedName>
        <fullName evidence="8">Lipid A biosynthesis lauroyl acyltransferase</fullName>
        <ecNumber evidence="8">2.3.1.-</ecNumber>
    </submittedName>
</protein>
<comment type="caution">
    <text evidence="8">The sequence shown here is derived from an EMBL/GenBank/DDBJ whole genome shotgun (WGS) entry which is preliminary data.</text>
</comment>
<evidence type="ECO:0000256" key="7">
    <source>
        <dbReference type="SAM" id="Phobius"/>
    </source>
</evidence>
<dbReference type="PANTHER" id="PTHR30606">
    <property type="entry name" value="LIPID A BIOSYNTHESIS LAUROYL ACYLTRANSFERASE"/>
    <property type="match status" value="1"/>
</dbReference>
<dbReference type="PANTHER" id="PTHR30606:SF10">
    <property type="entry name" value="PHOSPHATIDYLINOSITOL MANNOSIDE ACYLTRANSFERASE"/>
    <property type="match status" value="1"/>
</dbReference>
<evidence type="ECO:0000256" key="1">
    <source>
        <dbReference type="ARBA" id="ARBA00004533"/>
    </source>
</evidence>
<keyword evidence="4 8" id="KW-0808">Transferase</keyword>
<keyword evidence="7" id="KW-1133">Transmembrane helix</keyword>
<evidence type="ECO:0000256" key="4">
    <source>
        <dbReference type="ARBA" id="ARBA00022679"/>
    </source>
</evidence>
<evidence type="ECO:0000313" key="9">
    <source>
        <dbReference type="Proteomes" id="UP000006454"/>
    </source>
</evidence>
<name>Q7P5I2_FUSVC</name>
<dbReference type="Proteomes" id="UP000006454">
    <property type="component" value="Unassembled WGS sequence"/>
</dbReference>
<evidence type="ECO:0000256" key="2">
    <source>
        <dbReference type="ARBA" id="ARBA00022475"/>
    </source>
</evidence>
<evidence type="ECO:0000256" key="5">
    <source>
        <dbReference type="ARBA" id="ARBA00023136"/>
    </source>
</evidence>
<gene>
    <name evidence="8" type="ORF">FNV0972</name>
</gene>
<keyword evidence="3" id="KW-0997">Cell inner membrane</keyword>
<evidence type="ECO:0000313" key="8">
    <source>
        <dbReference type="EMBL" id="EAA23974.1"/>
    </source>
</evidence>
<keyword evidence="5 7" id="KW-0472">Membrane</keyword>
<proteinExistence type="predicted"/>